<comment type="caution">
    <text evidence="3">The sequence shown here is derived from an EMBL/GenBank/DDBJ whole genome shotgun (WGS) entry which is preliminary data.</text>
</comment>
<feature type="region of interest" description="Disordered" evidence="1">
    <location>
        <begin position="60"/>
        <end position="83"/>
    </location>
</feature>
<evidence type="ECO:0000313" key="4">
    <source>
        <dbReference type="Proteomes" id="UP000626109"/>
    </source>
</evidence>
<dbReference type="PROSITE" id="PS51257">
    <property type="entry name" value="PROKAR_LIPOPROTEIN"/>
    <property type="match status" value="1"/>
</dbReference>
<evidence type="ECO:0000313" key="3">
    <source>
        <dbReference type="EMBL" id="CAE8730276.1"/>
    </source>
</evidence>
<dbReference type="AlphaFoldDB" id="A0A813LR25"/>
<dbReference type="Proteomes" id="UP000626109">
    <property type="component" value="Unassembled WGS sequence"/>
</dbReference>
<dbReference type="EMBL" id="CAJNNW010035823">
    <property type="protein sequence ID" value="CAE8730276.1"/>
    <property type="molecule type" value="Genomic_DNA"/>
</dbReference>
<evidence type="ECO:0000256" key="2">
    <source>
        <dbReference type="SAM" id="SignalP"/>
    </source>
</evidence>
<feature type="signal peptide" evidence="2">
    <location>
        <begin position="1"/>
        <end position="29"/>
    </location>
</feature>
<accession>A0A813LR25</accession>
<evidence type="ECO:0000256" key="1">
    <source>
        <dbReference type="SAM" id="MobiDB-lite"/>
    </source>
</evidence>
<sequence length="419" mass="47927">MARASRGSSRAGVLSAAVLVSGCALLSHAVSRAFVWSEAPSLHTVPRAHQQILSRTALPVPKSSDGAKVRESAWPPKPPEVKQEGGNYLHWEMNYDLGNSGDDTKVITRDVKVSDIRDLNELLRLPKPLAPTEEILLMAVTLDDGTRIDKPSVEDMKKLKPTSLRPVIFHWADTTRTQTRAPKQYDEIIQRLLNAGPADMEELVRSNWKMFDKGFYFRLTELKTDAQDERLREKIVNLENLTFDTIKAAQGQMRKSLPEHVKDTQDILQAMLEGDGQTLLWPPPAEAYERVAKVIESRATRAQYSDGWFETVLEACERFAKKMEVQQKNQLAMMTQLVMQRCITEWLRRDSLWEETDEGKFIYRLMSITHEQWLQQLFYEPKPLDSSKLRDELKIISETKVVSLPMGSKLQIYAAKYLQ</sequence>
<protein>
    <submittedName>
        <fullName evidence="3">Uncharacterized protein</fullName>
    </submittedName>
</protein>
<keyword evidence="2" id="KW-0732">Signal</keyword>
<gene>
    <name evidence="3" type="ORF">PGLA2088_LOCUS45690</name>
</gene>
<organism evidence="3 4">
    <name type="scientific">Polarella glacialis</name>
    <name type="common">Dinoflagellate</name>
    <dbReference type="NCBI Taxonomy" id="89957"/>
    <lineage>
        <taxon>Eukaryota</taxon>
        <taxon>Sar</taxon>
        <taxon>Alveolata</taxon>
        <taxon>Dinophyceae</taxon>
        <taxon>Suessiales</taxon>
        <taxon>Suessiaceae</taxon>
        <taxon>Polarella</taxon>
    </lineage>
</organism>
<feature type="non-terminal residue" evidence="3">
    <location>
        <position position="1"/>
    </location>
</feature>
<reference evidence="3" key="1">
    <citation type="submission" date="2021-02" db="EMBL/GenBank/DDBJ databases">
        <authorList>
            <person name="Dougan E. K."/>
            <person name="Rhodes N."/>
            <person name="Thang M."/>
            <person name="Chan C."/>
        </authorList>
    </citation>
    <scope>NUCLEOTIDE SEQUENCE</scope>
</reference>
<name>A0A813LR25_POLGL</name>
<proteinExistence type="predicted"/>
<feature type="chain" id="PRO_5032382736" evidence="2">
    <location>
        <begin position="30"/>
        <end position="419"/>
    </location>
</feature>